<dbReference type="CDD" id="cd04301">
    <property type="entry name" value="NAT_SF"/>
    <property type="match status" value="1"/>
</dbReference>
<evidence type="ECO:0000313" key="5">
    <source>
        <dbReference type="Proteomes" id="UP001491552"/>
    </source>
</evidence>
<dbReference type="PANTHER" id="PTHR43877">
    <property type="entry name" value="AMINOALKYLPHOSPHONATE N-ACETYLTRANSFERASE-RELATED-RELATED"/>
    <property type="match status" value="1"/>
</dbReference>
<reference evidence="4 5" key="1">
    <citation type="submission" date="2024-03" db="EMBL/GenBank/DDBJ databases">
        <title>Human intestinal bacterial collection.</title>
        <authorList>
            <person name="Pauvert C."/>
            <person name="Hitch T.C.A."/>
            <person name="Clavel T."/>
        </authorList>
    </citation>
    <scope>NUCLEOTIDE SEQUENCE [LARGE SCALE GENOMIC DNA]</scope>
    <source>
        <strain evidence="4 5">CLA-AA-H192</strain>
    </source>
</reference>
<evidence type="ECO:0000256" key="2">
    <source>
        <dbReference type="ARBA" id="ARBA00023315"/>
    </source>
</evidence>
<dbReference type="Proteomes" id="UP001491552">
    <property type="component" value="Unassembled WGS sequence"/>
</dbReference>
<keyword evidence="5" id="KW-1185">Reference proteome</keyword>
<dbReference type="Pfam" id="PF00583">
    <property type="entry name" value="Acetyltransf_1"/>
    <property type="match status" value="1"/>
</dbReference>
<dbReference type="RefSeq" id="WP_349135487.1">
    <property type="nucleotide sequence ID" value="NZ_JBBMFF010000187.1"/>
</dbReference>
<accession>A0ABV1G5W0</accession>
<dbReference type="InterPro" id="IPR050832">
    <property type="entry name" value="Bact_Acetyltransf"/>
</dbReference>
<name>A0ABV1G5W0_9FIRM</name>
<evidence type="ECO:0000259" key="3">
    <source>
        <dbReference type="PROSITE" id="PS51186"/>
    </source>
</evidence>
<keyword evidence="1" id="KW-0808">Transferase</keyword>
<sequence>MSVVFRRASPEDARLLAETRRRAWDTTYRGIYPDAMIDEYDLEAHTARDAARIADPANAVFLAMDGAECVGYFTYGPYTYGRYKDFALCLNSLYFLPGYRRTGLGRRAFAQLTEFCRERGIQKFFCGCNCHNLPAQAFYRALGGVVGAVHGGHADRAEDQMYFEFQTVKKPAQPKVSEGRKV</sequence>
<organism evidence="4 5">
    <name type="scientific">Faecousia intestinalis</name>
    <dbReference type="NCBI Taxonomy" id="3133167"/>
    <lineage>
        <taxon>Bacteria</taxon>
        <taxon>Bacillati</taxon>
        <taxon>Bacillota</taxon>
        <taxon>Clostridia</taxon>
        <taxon>Eubacteriales</taxon>
        <taxon>Oscillospiraceae</taxon>
        <taxon>Faecousia</taxon>
    </lineage>
</organism>
<keyword evidence="2" id="KW-0012">Acyltransferase</keyword>
<comment type="caution">
    <text evidence="4">The sequence shown here is derived from an EMBL/GenBank/DDBJ whole genome shotgun (WGS) entry which is preliminary data.</text>
</comment>
<dbReference type="SUPFAM" id="SSF55729">
    <property type="entry name" value="Acyl-CoA N-acyltransferases (Nat)"/>
    <property type="match status" value="1"/>
</dbReference>
<gene>
    <name evidence="4" type="ORF">WMO66_06030</name>
</gene>
<dbReference type="InterPro" id="IPR000182">
    <property type="entry name" value="GNAT_dom"/>
</dbReference>
<dbReference type="PROSITE" id="PS51186">
    <property type="entry name" value="GNAT"/>
    <property type="match status" value="1"/>
</dbReference>
<dbReference type="Gene3D" id="3.40.630.30">
    <property type="match status" value="1"/>
</dbReference>
<dbReference type="InterPro" id="IPR016181">
    <property type="entry name" value="Acyl_CoA_acyltransferase"/>
</dbReference>
<dbReference type="EMBL" id="JBBMFF010000187">
    <property type="protein sequence ID" value="MEQ2510807.1"/>
    <property type="molecule type" value="Genomic_DNA"/>
</dbReference>
<protein>
    <submittedName>
        <fullName evidence="4">GNAT family N-acetyltransferase</fullName>
    </submittedName>
</protein>
<evidence type="ECO:0000313" key="4">
    <source>
        <dbReference type="EMBL" id="MEQ2510807.1"/>
    </source>
</evidence>
<proteinExistence type="predicted"/>
<feature type="domain" description="N-acetyltransferase" evidence="3">
    <location>
        <begin position="3"/>
        <end position="169"/>
    </location>
</feature>
<evidence type="ECO:0000256" key="1">
    <source>
        <dbReference type="ARBA" id="ARBA00022679"/>
    </source>
</evidence>